<keyword evidence="3 11" id="KW-0963">Cytoplasm</keyword>
<dbReference type="CDD" id="cd00496">
    <property type="entry name" value="PheRS_alpha_core"/>
    <property type="match status" value="1"/>
</dbReference>
<dbReference type="NCBIfam" id="NF003210">
    <property type="entry name" value="PRK04172.1"/>
    <property type="match status" value="1"/>
</dbReference>
<comment type="similarity">
    <text evidence="2 11">Belongs to the class-II aminoacyl-tRNA synthetase family. Phe-tRNA synthetase alpha subunit type 2 subfamily.</text>
</comment>
<gene>
    <name evidence="11 13" type="primary">pheS</name>
    <name evidence="13" type="ORF">MSCUN_14650</name>
</gene>
<keyword evidence="7 11" id="KW-0067">ATP-binding</keyword>
<dbReference type="EMBL" id="LWMS01000045">
    <property type="protein sequence ID" value="PWL07712.1"/>
    <property type="molecule type" value="Genomic_DNA"/>
</dbReference>
<dbReference type="Pfam" id="PF13412">
    <property type="entry name" value="HTH_24"/>
    <property type="match status" value="1"/>
</dbReference>
<comment type="subunit">
    <text evidence="11">Tetramer of two alpha and two beta subunits.</text>
</comment>
<evidence type="ECO:0000259" key="12">
    <source>
        <dbReference type="PROSITE" id="PS50862"/>
    </source>
</evidence>
<dbReference type="SUPFAM" id="SSF46785">
    <property type="entry name" value="Winged helix' DNA-binding domain"/>
    <property type="match status" value="1"/>
</dbReference>
<dbReference type="FunFam" id="3.30.930.10:FF:000095">
    <property type="entry name" value="Phenylalanine--tRNA ligase alpha subunit"/>
    <property type="match status" value="1"/>
</dbReference>
<comment type="subcellular location">
    <subcellularLocation>
        <location evidence="1 11">Cytoplasm</location>
    </subcellularLocation>
</comment>
<feature type="binding site" evidence="11">
    <location>
        <position position="459"/>
    </location>
    <ligand>
        <name>L-phenylalanine</name>
        <dbReference type="ChEBI" id="CHEBI:58095"/>
    </ligand>
</feature>
<dbReference type="PANTHER" id="PTHR11538:SF40">
    <property type="entry name" value="PHENYLALANINE--TRNA LIGASE ALPHA SUBUNIT"/>
    <property type="match status" value="1"/>
</dbReference>
<evidence type="ECO:0000256" key="6">
    <source>
        <dbReference type="ARBA" id="ARBA00022741"/>
    </source>
</evidence>
<evidence type="ECO:0000256" key="5">
    <source>
        <dbReference type="ARBA" id="ARBA00022723"/>
    </source>
</evidence>
<dbReference type="InterPro" id="IPR036390">
    <property type="entry name" value="WH_DNA-bd_sf"/>
</dbReference>
<dbReference type="InterPro" id="IPR045864">
    <property type="entry name" value="aa-tRNA-synth_II/BPL/LPL"/>
</dbReference>
<dbReference type="Gene3D" id="3.30.1370.240">
    <property type="match status" value="1"/>
</dbReference>
<dbReference type="PANTHER" id="PTHR11538">
    <property type="entry name" value="PHENYLALANYL-TRNA SYNTHETASE"/>
    <property type="match status" value="1"/>
</dbReference>
<feature type="binding site" evidence="11">
    <location>
        <position position="485"/>
    </location>
    <ligand>
        <name>L-phenylalanine</name>
        <dbReference type="ChEBI" id="CHEBI:58095"/>
    </ligand>
</feature>
<dbReference type="Pfam" id="PF01409">
    <property type="entry name" value="tRNA-synt_2d"/>
    <property type="match status" value="1"/>
</dbReference>
<comment type="cofactor">
    <cofactor evidence="11">
        <name>Mg(2+)</name>
        <dbReference type="ChEBI" id="CHEBI:18420"/>
    </cofactor>
    <text evidence="11">Binds 2 magnesium ions per tetramer.</text>
</comment>
<protein>
    <recommendedName>
        <fullName evidence="11">Phenylalanine--tRNA ligase alpha subunit</fullName>
        <ecNumber evidence="11">6.1.1.20</ecNumber>
    </recommendedName>
    <alternativeName>
        <fullName evidence="11">Phenylalanyl-tRNA synthetase alpha subunit</fullName>
        <shortName evidence="11">PheRS</shortName>
    </alternativeName>
</protein>
<keyword evidence="5 11" id="KW-0479">Metal-binding</keyword>
<proteinExistence type="inferred from homology"/>
<evidence type="ECO:0000256" key="10">
    <source>
        <dbReference type="ARBA" id="ARBA00023146"/>
    </source>
</evidence>
<dbReference type="InterPro" id="IPR022917">
    <property type="entry name" value="Phe_tRNA_ligase_alpha_bac/arc"/>
</dbReference>
<accession>A0A2V2BIC7</accession>
<dbReference type="GO" id="GO:0000049">
    <property type="term" value="F:tRNA binding"/>
    <property type="evidence" value="ECO:0007669"/>
    <property type="project" value="InterPro"/>
</dbReference>
<dbReference type="HAMAP" id="MF_00282">
    <property type="entry name" value="Phe_tRNA_synth_alpha2"/>
    <property type="match status" value="1"/>
</dbReference>
<evidence type="ECO:0000256" key="9">
    <source>
        <dbReference type="ARBA" id="ARBA00022917"/>
    </source>
</evidence>
<dbReference type="Gene3D" id="1.10.10.2320">
    <property type="match status" value="1"/>
</dbReference>
<organism evidence="13 14">
    <name type="scientific">Methanosphaera cuniculi</name>
    <dbReference type="NCBI Taxonomy" id="1077256"/>
    <lineage>
        <taxon>Archaea</taxon>
        <taxon>Methanobacteriati</taxon>
        <taxon>Methanobacteriota</taxon>
        <taxon>Methanomada group</taxon>
        <taxon>Methanobacteria</taxon>
        <taxon>Methanobacteriales</taxon>
        <taxon>Methanobacteriaceae</taxon>
        <taxon>Methanosphaera</taxon>
    </lineage>
</organism>
<dbReference type="Gene3D" id="1.10.10.2330">
    <property type="match status" value="1"/>
</dbReference>
<sequence length="542" mass="62780">MKKLYLFNIITKKNNKNNLGELTIKKIDKTINELHLYEKKLLKQLDEDPNLTPDEMAEKLDIPSKAVTSAAGMLASKNIINMNKNTTDIINLSDEGLDYAENGLPEHRILKALQEYEKEGIKEVGMDDVIQKAGVTKQQMNFAIGTLMRNHWAHIDKGNLKIEPEAITINITQLPEIQFLHYLKEHPNIADNEIPKEYKKIQKQFSKRKGLFNIKTQQDFTFSLCDEGKQIIEHGFEIQDEATQLTHEQLKTGEWKNLHYRGYDINASAPKNYPGKIHPLQQTIEEIRSIFIDMGFDEAKGTILESAFWNFDMLFQPQDHAAREMQDTFYVKNPPKADLPDSELVKMTKAEHEHGGNTGSTGWQYNWNEDVARQIVLRTHTTGLSVRHLNENEPPLKMFSIGRVFRRETIDYKHLPEFHQVEGIVAGEDMSFKNLLGILKEFYRKLGFKVRFRPAYFPYTYLSVESEIYVPEKRKWMELGGSGMFRPEVLEPLGIKTQVAAFGLGIERLAMIRYGIEDIRMLYQSDIGWLRNLPVTRNIKQY</sequence>
<dbReference type="Proteomes" id="UP000246004">
    <property type="component" value="Unassembled WGS sequence"/>
</dbReference>
<dbReference type="Gene3D" id="3.30.930.10">
    <property type="entry name" value="Bira Bifunctional Protein, Domain 2"/>
    <property type="match status" value="1"/>
</dbReference>
<dbReference type="GO" id="GO:0006432">
    <property type="term" value="P:phenylalanyl-tRNA aminoacylation"/>
    <property type="evidence" value="ECO:0007669"/>
    <property type="project" value="UniProtKB-UniRule"/>
</dbReference>
<dbReference type="SUPFAM" id="SSF55681">
    <property type="entry name" value="Class II aaRS and biotin synthetases"/>
    <property type="match status" value="1"/>
</dbReference>
<evidence type="ECO:0000256" key="7">
    <source>
        <dbReference type="ARBA" id="ARBA00022840"/>
    </source>
</evidence>
<dbReference type="NCBIfam" id="TIGR00468">
    <property type="entry name" value="pheS"/>
    <property type="match status" value="1"/>
</dbReference>
<dbReference type="InterPro" id="IPR006195">
    <property type="entry name" value="aa-tRNA-synth_II"/>
</dbReference>
<comment type="caution">
    <text evidence="13">The sequence shown here is derived from an EMBL/GenBank/DDBJ whole genome shotgun (WGS) entry which is preliminary data.</text>
</comment>
<keyword evidence="10 11" id="KW-0030">Aminoacyl-tRNA synthetase</keyword>
<evidence type="ECO:0000313" key="13">
    <source>
        <dbReference type="EMBL" id="PWL07712.1"/>
    </source>
</evidence>
<comment type="catalytic activity">
    <reaction evidence="11">
        <text>tRNA(Phe) + L-phenylalanine + ATP = L-phenylalanyl-tRNA(Phe) + AMP + diphosphate + H(+)</text>
        <dbReference type="Rhea" id="RHEA:19413"/>
        <dbReference type="Rhea" id="RHEA-COMP:9668"/>
        <dbReference type="Rhea" id="RHEA-COMP:9699"/>
        <dbReference type="ChEBI" id="CHEBI:15378"/>
        <dbReference type="ChEBI" id="CHEBI:30616"/>
        <dbReference type="ChEBI" id="CHEBI:33019"/>
        <dbReference type="ChEBI" id="CHEBI:58095"/>
        <dbReference type="ChEBI" id="CHEBI:78442"/>
        <dbReference type="ChEBI" id="CHEBI:78531"/>
        <dbReference type="ChEBI" id="CHEBI:456215"/>
        <dbReference type="EC" id="6.1.1.20"/>
    </reaction>
</comment>
<keyword evidence="4 11" id="KW-0436">Ligase</keyword>
<keyword evidence="8 11" id="KW-0460">Magnesium</keyword>
<dbReference type="GO" id="GO:0000287">
    <property type="term" value="F:magnesium ion binding"/>
    <property type="evidence" value="ECO:0007669"/>
    <property type="project" value="UniProtKB-UniRule"/>
</dbReference>
<comment type="caution">
    <text evidence="11">Lacks conserved residue(s) required for the propagation of feature annotation.</text>
</comment>
<dbReference type="AlphaFoldDB" id="A0A2V2BIC7"/>
<dbReference type="PROSITE" id="PS50862">
    <property type="entry name" value="AA_TRNA_LIGASE_II"/>
    <property type="match status" value="1"/>
</dbReference>
<dbReference type="EC" id="6.1.1.20" evidence="11"/>
<evidence type="ECO:0000256" key="4">
    <source>
        <dbReference type="ARBA" id="ARBA00022598"/>
    </source>
</evidence>
<evidence type="ECO:0000256" key="1">
    <source>
        <dbReference type="ARBA" id="ARBA00004496"/>
    </source>
</evidence>
<evidence type="ECO:0000256" key="3">
    <source>
        <dbReference type="ARBA" id="ARBA00022490"/>
    </source>
</evidence>
<evidence type="ECO:0000256" key="2">
    <source>
        <dbReference type="ARBA" id="ARBA00006703"/>
    </source>
</evidence>
<feature type="domain" description="Aminoacyl-transfer RNA synthetases class-II family profile" evidence="12">
    <location>
        <begin position="287"/>
        <end position="534"/>
    </location>
</feature>
<feature type="binding site" evidence="11">
    <location>
        <begin position="420"/>
        <end position="422"/>
    </location>
    <ligand>
        <name>L-phenylalanine</name>
        <dbReference type="ChEBI" id="CHEBI:58095"/>
    </ligand>
</feature>
<keyword evidence="9 11" id="KW-0648">Protein biosynthesis</keyword>
<name>A0A2V2BIC7_9EURY</name>
<evidence type="ECO:0000313" key="14">
    <source>
        <dbReference type="Proteomes" id="UP000246004"/>
    </source>
</evidence>
<reference evidence="13 14" key="1">
    <citation type="submission" date="2016-04" db="EMBL/GenBank/DDBJ databases">
        <title>Genome sequence of Methanosphaera cuniculi DSM 4103.</title>
        <authorList>
            <person name="Poehlein A."/>
            <person name="Seedorf H."/>
            <person name="Daniel R."/>
        </authorList>
    </citation>
    <scope>NUCLEOTIDE SEQUENCE [LARGE SCALE GENOMIC DNA]</scope>
    <source>
        <strain evidence="13 14">DSM 4103</strain>
    </source>
</reference>
<dbReference type="InterPro" id="IPR004529">
    <property type="entry name" value="Phe-tRNA-synth_IIc_asu"/>
</dbReference>
<evidence type="ECO:0000256" key="8">
    <source>
        <dbReference type="ARBA" id="ARBA00022842"/>
    </source>
</evidence>
<dbReference type="GO" id="GO:0004826">
    <property type="term" value="F:phenylalanine-tRNA ligase activity"/>
    <property type="evidence" value="ECO:0007669"/>
    <property type="project" value="UniProtKB-UniRule"/>
</dbReference>
<keyword evidence="6 11" id="KW-0547">Nucleotide-binding</keyword>
<feature type="binding site" evidence="11">
    <location>
        <position position="382"/>
    </location>
    <ligand>
        <name>L-phenylalanine</name>
        <dbReference type="ChEBI" id="CHEBI:58095"/>
    </ligand>
</feature>
<dbReference type="GO" id="GO:0005524">
    <property type="term" value="F:ATP binding"/>
    <property type="evidence" value="ECO:0007669"/>
    <property type="project" value="UniProtKB-UniRule"/>
</dbReference>
<evidence type="ECO:0000256" key="11">
    <source>
        <dbReference type="HAMAP-Rule" id="MF_00282"/>
    </source>
</evidence>
<dbReference type="GO" id="GO:0005737">
    <property type="term" value="C:cytoplasm"/>
    <property type="evidence" value="ECO:0007669"/>
    <property type="project" value="UniProtKB-SubCell"/>
</dbReference>
<dbReference type="InterPro" id="IPR002319">
    <property type="entry name" value="Phenylalanyl-tRNA_Synthase"/>
</dbReference>